<dbReference type="GO" id="GO:0000423">
    <property type="term" value="P:mitophagy"/>
    <property type="evidence" value="ECO:0007669"/>
    <property type="project" value="TreeGrafter"/>
</dbReference>
<dbReference type="EMBL" id="UFQT01000555">
    <property type="protein sequence ID" value="SSX25252.1"/>
    <property type="molecule type" value="Genomic_DNA"/>
</dbReference>
<evidence type="ECO:0000313" key="2">
    <source>
        <dbReference type="EMBL" id="SSX04889.1"/>
    </source>
</evidence>
<sequence>MEDEACPVNFNLLPDEPNTKLGYCRFCQSFQRSKFLCTKCVQSGNFIHSSSFIKESFVEKQIRLANLQKALKLLDEKADSIFSKRKQYEDLACSIETRKKNIDNLKYLIKEKQDSIKKDKETHEKQVKFNSNLNYYLPRYEEKVKRLEDYVMSKIDEVTDAKKKHKEKFDELQSVVKHNIDSLVKFIFPIRYISGPQDLQQDTEGIISEATHTVCVKGLWQLQESGCSSCYVIVAPHLSADGDYNNYNDWVLTNKETLPSTNLQSETTTIGNSAYRISAALTYTAQLVQTLSFFLDVRLPYKLNISDFCKVNMPEQTFNRKVNRINANILYLCYTQKIKLSQLNPAHTLANLYKLLYTNPENLGRRGYTDANDCLLDYENQQFAKQLHPPNTTTSGLLDSDYDDSDEAALTHEWESVPHNLNIYDGGMHSHLQGTLAQAAMPAQPSFVTSLTSMFRWRTGT</sequence>
<dbReference type="GO" id="GO:0097632">
    <property type="term" value="C:extrinsic component of phagophore assembly site membrane"/>
    <property type="evidence" value="ECO:0007669"/>
    <property type="project" value="TreeGrafter"/>
</dbReference>
<protein>
    <submittedName>
        <fullName evidence="2">CSON012119 protein</fullName>
    </submittedName>
</protein>
<accession>A0A336KK69</accession>
<dbReference type="OMA" id="LCYSEFC"/>
<dbReference type="GO" id="GO:0005776">
    <property type="term" value="C:autophagosome"/>
    <property type="evidence" value="ECO:0007669"/>
    <property type="project" value="TreeGrafter"/>
</dbReference>
<dbReference type="GO" id="GO:0016240">
    <property type="term" value="P:autophagosome membrane docking"/>
    <property type="evidence" value="ECO:0007669"/>
    <property type="project" value="TreeGrafter"/>
</dbReference>
<dbReference type="InterPro" id="IPR018791">
    <property type="entry name" value="UV_resistance/autophagy_Atg14"/>
</dbReference>
<dbReference type="PANTHER" id="PTHR13664">
    <property type="entry name" value="BECLIN 1-ASSOCIATED AUTOPHAGY-RELATED KEY REGULATOR"/>
    <property type="match status" value="1"/>
</dbReference>
<dbReference type="PANTHER" id="PTHR13664:SF0">
    <property type="entry name" value="BECLIN 1-ASSOCIATED AUTOPHAGY-RELATED KEY REGULATOR"/>
    <property type="match status" value="1"/>
</dbReference>
<reference evidence="2" key="1">
    <citation type="submission" date="2018-04" db="EMBL/GenBank/DDBJ databases">
        <authorList>
            <person name="Go L.Y."/>
            <person name="Mitchell J.A."/>
        </authorList>
    </citation>
    <scope>NUCLEOTIDE SEQUENCE</scope>
    <source>
        <tissue evidence="2">Whole organism</tissue>
    </source>
</reference>
<organism evidence="2">
    <name type="scientific">Culicoides sonorensis</name>
    <name type="common">Biting midge</name>
    <dbReference type="NCBI Taxonomy" id="179676"/>
    <lineage>
        <taxon>Eukaryota</taxon>
        <taxon>Metazoa</taxon>
        <taxon>Ecdysozoa</taxon>
        <taxon>Arthropoda</taxon>
        <taxon>Hexapoda</taxon>
        <taxon>Insecta</taxon>
        <taxon>Pterygota</taxon>
        <taxon>Neoptera</taxon>
        <taxon>Endopterygota</taxon>
        <taxon>Diptera</taxon>
        <taxon>Nematocera</taxon>
        <taxon>Chironomoidea</taxon>
        <taxon>Ceratopogonidae</taxon>
        <taxon>Ceratopogoninae</taxon>
        <taxon>Culicoides</taxon>
        <taxon>Monoculicoides</taxon>
    </lineage>
</organism>
<evidence type="ECO:0000256" key="1">
    <source>
        <dbReference type="ARBA" id="ARBA00023054"/>
    </source>
</evidence>
<dbReference type="AlphaFoldDB" id="A0A336KK69"/>
<dbReference type="VEuPathDB" id="VectorBase:CSON012119"/>
<dbReference type="EMBL" id="UFQS01000555">
    <property type="protein sequence ID" value="SSX04889.1"/>
    <property type="molecule type" value="Genomic_DNA"/>
</dbReference>
<dbReference type="GO" id="GO:0097629">
    <property type="term" value="C:extrinsic component of omegasome membrane"/>
    <property type="evidence" value="ECO:0007669"/>
    <property type="project" value="TreeGrafter"/>
</dbReference>
<dbReference type="GO" id="GO:0035014">
    <property type="term" value="F:phosphatidylinositol 3-kinase regulator activity"/>
    <property type="evidence" value="ECO:0007669"/>
    <property type="project" value="TreeGrafter"/>
</dbReference>
<proteinExistence type="predicted"/>
<gene>
    <name evidence="2" type="primary">CSON012119</name>
</gene>
<dbReference type="Pfam" id="PF10186">
    <property type="entry name" value="ATG14"/>
    <property type="match status" value="1"/>
</dbReference>
<reference evidence="3" key="2">
    <citation type="submission" date="2018-07" db="EMBL/GenBank/DDBJ databases">
        <authorList>
            <person name="Quirk P.G."/>
            <person name="Krulwich T.A."/>
        </authorList>
    </citation>
    <scope>NUCLEOTIDE SEQUENCE</scope>
</reference>
<name>A0A336KK69_CULSO</name>
<dbReference type="GO" id="GO:0035032">
    <property type="term" value="C:phosphatidylinositol 3-kinase complex, class III"/>
    <property type="evidence" value="ECO:0007669"/>
    <property type="project" value="TreeGrafter"/>
</dbReference>
<dbReference type="GO" id="GO:0009267">
    <property type="term" value="P:cellular response to starvation"/>
    <property type="evidence" value="ECO:0007669"/>
    <property type="project" value="TreeGrafter"/>
</dbReference>
<dbReference type="GO" id="GO:0043495">
    <property type="term" value="F:protein-membrane adaptor activity"/>
    <property type="evidence" value="ECO:0007669"/>
    <property type="project" value="TreeGrafter"/>
</dbReference>
<evidence type="ECO:0000313" key="3">
    <source>
        <dbReference type="EMBL" id="SSX25252.1"/>
    </source>
</evidence>
<keyword evidence="1" id="KW-0175">Coiled coil</keyword>
<dbReference type="GO" id="GO:0000045">
    <property type="term" value="P:autophagosome assembly"/>
    <property type="evidence" value="ECO:0007669"/>
    <property type="project" value="TreeGrafter"/>
</dbReference>